<accession>A0A086TGC2</accession>
<evidence type="ECO:0000259" key="6">
    <source>
        <dbReference type="Pfam" id="PF00890"/>
    </source>
</evidence>
<proteinExistence type="inferred from homology"/>
<dbReference type="Gene3D" id="3.50.50.60">
    <property type="entry name" value="FAD/NAD(P)-binding domain"/>
    <property type="match status" value="1"/>
</dbReference>
<dbReference type="PANTHER" id="PTHR13789">
    <property type="entry name" value="MONOOXYGENASE"/>
    <property type="match status" value="1"/>
</dbReference>
<dbReference type="Pfam" id="PF01494">
    <property type="entry name" value="FAD_binding_3"/>
    <property type="match status" value="1"/>
</dbReference>
<gene>
    <name evidence="8" type="ORF">ACRE_006520</name>
</gene>
<dbReference type="SUPFAM" id="SSF54373">
    <property type="entry name" value="FAD-linked reductases, C-terminal domain"/>
    <property type="match status" value="1"/>
</dbReference>
<dbReference type="STRING" id="857340.A0A086TGC2"/>
<keyword evidence="2" id="KW-0285">Flavoprotein</keyword>
<dbReference type="HOGENOM" id="CLU_009665_19_0_1"/>
<dbReference type="InterPro" id="IPR050493">
    <property type="entry name" value="FAD-dep_Monooxygenase_BioMet"/>
</dbReference>
<dbReference type="EMBL" id="JPKY01000003">
    <property type="protein sequence ID" value="KFH48404.1"/>
    <property type="molecule type" value="Genomic_DNA"/>
</dbReference>
<dbReference type="OrthoDB" id="9993796at2759"/>
<keyword evidence="4" id="KW-0560">Oxidoreductase</keyword>
<organism evidence="8 9">
    <name type="scientific">Hapsidospora chrysogenum (strain ATCC 11550 / CBS 779.69 / DSM 880 / IAM 14645 / JCM 23072 / IMI 49137)</name>
    <name type="common">Acremonium chrysogenum</name>
    <dbReference type="NCBI Taxonomy" id="857340"/>
    <lineage>
        <taxon>Eukaryota</taxon>
        <taxon>Fungi</taxon>
        <taxon>Dikarya</taxon>
        <taxon>Ascomycota</taxon>
        <taxon>Pezizomycotina</taxon>
        <taxon>Sordariomycetes</taxon>
        <taxon>Hypocreomycetidae</taxon>
        <taxon>Hypocreales</taxon>
        <taxon>Bionectriaceae</taxon>
        <taxon>Hapsidospora</taxon>
    </lineage>
</organism>
<protein>
    <submittedName>
        <fullName evidence="8">6-hydroxynicotinate 3-monooxygenase-like protein</fullName>
    </submittedName>
</protein>
<sequence>MLDVLIAGAGLAGLSAAISLRRAGHNVHIFERSCMNNEVGAAINVPPNATRFLKAWGLDPARWRFVESRCAQFRDPFTLEVTDTVCSAETVASIGGAELYYAHRVDLHNALKWMATRQDGPGRPVTIHLGSAVVGYATPSITLANGRTISGDVVIGADGVHSTAPEAVLGCKNEPVAPEHSNFAFRFLIPAEVLEKDPETQSWNRDRDGRLGIFADNETRRRIIAYTCRDNTTHNFVGIFFDEDSEAEMREDWKKKASVSDVLDKYSDFHPGLRKVISKATEVMRWPLLYRHPIPTWYKGRMALAGDAAHPMLPHQAQGGAQALEDGLVLGIVLHGATSSDEIERRLGLYDAIRRNRASVIQILSNVGQDQIHLVHGELGKYMAAKDFPNSPLDILKHNYGYDAVRETLRVMKTHDSSFELPSDFFETEVTGVADKAVVNPIQPRL</sequence>
<dbReference type="GO" id="GO:0071949">
    <property type="term" value="F:FAD binding"/>
    <property type="evidence" value="ECO:0007669"/>
    <property type="project" value="InterPro"/>
</dbReference>
<evidence type="ECO:0000256" key="3">
    <source>
        <dbReference type="ARBA" id="ARBA00022827"/>
    </source>
</evidence>
<evidence type="ECO:0000256" key="4">
    <source>
        <dbReference type="ARBA" id="ARBA00023002"/>
    </source>
</evidence>
<dbReference type="InterPro" id="IPR003953">
    <property type="entry name" value="FAD-dep_OxRdtase_2_FAD-bd"/>
</dbReference>
<evidence type="ECO:0000256" key="1">
    <source>
        <dbReference type="ARBA" id="ARBA00007992"/>
    </source>
</evidence>
<dbReference type="InterPro" id="IPR002938">
    <property type="entry name" value="FAD-bd"/>
</dbReference>
<dbReference type="AlphaFoldDB" id="A0A086TGC2"/>
<evidence type="ECO:0000313" key="8">
    <source>
        <dbReference type="EMBL" id="KFH48404.1"/>
    </source>
</evidence>
<name>A0A086TGC2_HAPC1</name>
<feature type="domain" description="FAD-binding" evidence="7">
    <location>
        <begin position="147"/>
        <end position="359"/>
    </location>
</feature>
<dbReference type="PRINTS" id="PR00420">
    <property type="entry name" value="RNGMNOXGNASE"/>
</dbReference>
<keyword evidence="5 8" id="KW-0503">Monooxygenase</keyword>
<evidence type="ECO:0000256" key="2">
    <source>
        <dbReference type="ARBA" id="ARBA00022630"/>
    </source>
</evidence>
<evidence type="ECO:0000259" key="7">
    <source>
        <dbReference type="Pfam" id="PF01494"/>
    </source>
</evidence>
<comment type="caution">
    <text evidence="8">The sequence shown here is derived from an EMBL/GenBank/DDBJ whole genome shotgun (WGS) entry which is preliminary data.</text>
</comment>
<feature type="domain" description="FAD-dependent oxidoreductase 2 FAD-binding" evidence="6">
    <location>
        <begin position="3"/>
        <end position="32"/>
    </location>
</feature>
<evidence type="ECO:0000313" key="9">
    <source>
        <dbReference type="Proteomes" id="UP000029964"/>
    </source>
</evidence>
<keyword evidence="3" id="KW-0274">FAD</keyword>
<dbReference type="InterPro" id="IPR036188">
    <property type="entry name" value="FAD/NAD-bd_sf"/>
</dbReference>
<reference evidence="9" key="1">
    <citation type="journal article" date="2014" name="Genome Announc.">
        <title>Genome sequence and annotation of Acremonium chrysogenum, producer of the beta-lactam antibiotic cephalosporin C.</title>
        <authorList>
            <person name="Terfehr D."/>
            <person name="Dahlmann T.A."/>
            <person name="Specht T."/>
            <person name="Zadra I."/>
            <person name="Kuernsteiner H."/>
            <person name="Kueck U."/>
        </authorList>
    </citation>
    <scope>NUCLEOTIDE SEQUENCE [LARGE SCALE GENOMIC DNA]</scope>
    <source>
        <strain evidence="9">ATCC 11550 / CBS 779.69 / DSM 880 / IAM 14645 / JCM 23072 / IMI 49137</strain>
    </source>
</reference>
<evidence type="ECO:0000256" key="5">
    <source>
        <dbReference type="ARBA" id="ARBA00023033"/>
    </source>
</evidence>
<dbReference type="Proteomes" id="UP000029964">
    <property type="component" value="Unassembled WGS sequence"/>
</dbReference>
<dbReference type="SUPFAM" id="SSF51905">
    <property type="entry name" value="FAD/NAD(P)-binding domain"/>
    <property type="match status" value="1"/>
</dbReference>
<dbReference type="Pfam" id="PF00890">
    <property type="entry name" value="FAD_binding_2"/>
    <property type="match status" value="1"/>
</dbReference>
<dbReference type="GO" id="GO:0004497">
    <property type="term" value="F:monooxygenase activity"/>
    <property type="evidence" value="ECO:0007669"/>
    <property type="project" value="UniProtKB-KW"/>
</dbReference>
<dbReference type="PANTHER" id="PTHR13789:SF215">
    <property type="entry name" value="FAD-BINDING DOMAIN-CONTAINING PROTEIN-RELATED"/>
    <property type="match status" value="1"/>
</dbReference>
<keyword evidence="9" id="KW-1185">Reference proteome</keyword>
<comment type="similarity">
    <text evidence="1">Belongs to the paxM FAD-dependent monooxygenase family.</text>
</comment>